<comment type="caution">
    <text evidence="6">The sequence shown here is derived from an EMBL/GenBank/DDBJ whole genome shotgun (WGS) entry which is preliminary data.</text>
</comment>
<name>A0AAV9B0I6_ACOGR</name>
<evidence type="ECO:0000256" key="1">
    <source>
        <dbReference type="ARBA" id="ARBA00022723"/>
    </source>
</evidence>
<keyword evidence="3" id="KW-0408">Iron</keyword>
<evidence type="ECO:0000256" key="2">
    <source>
        <dbReference type="ARBA" id="ARBA00023002"/>
    </source>
</evidence>
<gene>
    <name evidence="6" type="ORF">QJS04_geneDACA006445</name>
</gene>
<protein>
    <submittedName>
        <fullName evidence="6">Leucoanthocyanidin dioxygenase</fullName>
    </submittedName>
</protein>
<dbReference type="InterPro" id="IPR044861">
    <property type="entry name" value="IPNS-like_FE2OG_OXY"/>
</dbReference>
<reference evidence="6" key="1">
    <citation type="journal article" date="2023" name="Nat. Commun.">
        <title>Diploid and tetraploid genomes of Acorus and the evolution of monocots.</title>
        <authorList>
            <person name="Ma L."/>
            <person name="Liu K.W."/>
            <person name="Li Z."/>
            <person name="Hsiao Y.Y."/>
            <person name="Qi Y."/>
            <person name="Fu T."/>
            <person name="Tang G.D."/>
            <person name="Zhang D."/>
            <person name="Sun W.H."/>
            <person name="Liu D.K."/>
            <person name="Li Y."/>
            <person name="Chen G.Z."/>
            <person name="Liu X.D."/>
            <person name="Liao X.Y."/>
            <person name="Jiang Y.T."/>
            <person name="Yu X."/>
            <person name="Hao Y."/>
            <person name="Huang J."/>
            <person name="Zhao X.W."/>
            <person name="Ke S."/>
            <person name="Chen Y.Y."/>
            <person name="Wu W.L."/>
            <person name="Hsu J.L."/>
            <person name="Lin Y.F."/>
            <person name="Huang M.D."/>
            <person name="Li C.Y."/>
            <person name="Huang L."/>
            <person name="Wang Z.W."/>
            <person name="Zhao X."/>
            <person name="Zhong W.Y."/>
            <person name="Peng D.H."/>
            <person name="Ahmad S."/>
            <person name="Lan S."/>
            <person name="Zhang J.S."/>
            <person name="Tsai W.C."/>
            <person name="Van de Peer Y."/>
            <person name="Liu Z.J."/>
        </authorList>
    </citation>
    <scope>NUCLEOTIDE SEQUENCE</scope>
    <source>
        <strain evidence="6">SCP</strain>
    </source>
</reference>
<dbReference type="SUPFAM" id="SSF51197">
    <property type="entry name" value="Clavaminate synthase-like"/>
    <property type="match status" value="1"/>
</dbReference>
<evidence type="ECO:0000313" key="6">
    <source>
        <dbReference type="EMBL" id="KAK1269890.1"/>
    </source>
</evidence>
<reference evidence="6" key="2">
    <citation type="submission" date="2023-06" db="EMBL/GenBank/DDBJ databases">
        <authorList>
            <person name="Ma L."/>
            <person name="Liu K.-W."/>
            <person name="Li Z."/>
            <person name="Hsiao Y.-Y."/>
            <person name="Qi Y."/>
            <person name="Fu T."/>
            <person name="Tang G."/>
            <person name="Zhang D."/>
            <person name="Sun W.-H."/>
            <person name="Liu D.-K."/>
            <person name="Li Y."/>
            <person name="Chen G.-Z."/>
            <person name="Liu X.-D."/>
            <person name="Liao X.-Y."/>
            <person name="Jiang Y.-T."/>
            <person name="Yu X."/>
            <person name="Hao Y."/>
            <person name="Huang J."/>
            <person name="Zhao X.-W."/>
            <person name="Ke S."/>
            <person name="Chen Y.-Y."/>
            <person name="Wu W.-L."/>
            <person name="Hsu J.-L."/>
            <person name="Lin Y.-F."/>
            <person name="Huang M.-D."/>
            <person name="Li C.-Y."/>
            <person name="Huang L."/>
            <person name="Wang Z.-W."/>
            <person name="Zhao X."/>
            <person name="Zhong W.-Y."/>
            <person name="Peng D.-H."/>
            <person name="Ahmad S."/>
            <person name="Lan S."/>
            <person name="Zhang J.-S."/>
            <person name="Tsai W.-C."/>
            <person name="Van De Peer Y."/>
            <person name="Liu Z.-J."/>
        </authorList>
    </citation>
    <scope>NUCLEOTIDE SEQUENCE</scope>
    <source>
        <strain evidence="6">SCP</strain>
        <tissue evidence="6">Leaves</tissue>
    </source>
</reference>
<dbReference type="EMBL" id="JAUJYN010000006">
    <property type="protein sequence ID" value="KAK1269890.1"/>
    <property type="molecule type" value="Genomic_DNA"/>
</dbReference>
<organism evidence="6 7">
    <name type="scientific">Acorus gramineus</name>
    <name type="common">Dwarf sweet flag</name>
    <dbReference type="NCBI Taxonomy" id="55184"/>
    <lineage>
        <taxon>Eukaryota</taxon>
        <taxon>Viridiplantae</taxon>
        <taxon>Streptophyta</taxon>
        <taxon>Embryophyta</taxon>
        <taxon>Tracheophyta</taxon>
        <taxon>Spermatophyta</taxon>
        <taxon>Magnoliopsida</taxon>
        <taxon>Liliopsida</taxon>
        <taxon>Acoraceae</taxon>
        <taxon>Acorus</taxon>
    </lineage>
</organism>
<dbReference type="InterPro" id="IPR050295">
    <property type="entry name" value="Plant_2OG-oxidoreductases"/>
</dbReference>
<dbReference type="Gene3D" id="2.60.120.330">
    <property type="entry name" value="B-lactam Antibiotic, Isopenicillin N Synthase, Chain"/>
    <property type="match status" value="2"/>
</dbReference>
<keyword evidence="2" id="KW-0560">Oxidoreductase</keyword>
<evidence type="ECO:0000256" key="3">
    <source>
        <dbReference type="ARBA" id="ARBA00023004"/>
    </source>
</evidence>
<evidence type="ECO:0000259" key="5">
    <source>
        <dbReference type="Pfam" id="PF14226"/>
    </source>
</evidence>
<accession>A0AAV9B0I6</accession>
<keyword evidence="1" id="KW-0479">Metal-binding</keyword>
<dbReference type="Pfam" id="PF14226">
    <property type="entry name" value="DIOX_N"/>
    <property type="match status" value="1"/>
</dbReference>
<dbReference type="InterPro" id="IPR027443">
    <property type="entry name" value="IPNS-like_sf"/>
</dbReference>
<feature type="domain" description="Isopenicillin N synthase-like Fe(2+) 2OG dioxygenase" evidence="4">
    <location>
        <begin position="185"/>
        <end position="225"/>
    </location>
</feature>
<dbReference type="GO" id="GO:0046872">
    <property type="term" value="F:metal ion binding"/>
    <property type="evidence" value="ECO:0007669"/>
    <property type="project" value="UniProtKB-KW"/>
</dbReference>
<evidence type="ECO:0000313" key="7">
    <source>
        <dbReference type="Proteomes" id="UP001179952"/>
    </source>
</evidence>
<proteinExistence type="predicted"/>
<sequence length="280" mass="32201">MQQRVQELAMDGQDPPVRYIQREPDRPIVVPSPRSPIPTVDLGLVFESDGGEIGKFKSALQSWGLFQAIGHGIPNSVLDEVRNITREFFKLPVEEKQRYSNVIEGGKEPGLEGYGNDRVASEDQILDWSDRLYLLVEPENERKPNFWPEKPSSFRTALHEYTTMARLLTNNVLKAMAKMVDLDENYFVQYFDEKAEIMSNGMFKSPVHRAVTNPAKERISVAMFYSLEADKVIEPAEGLIDEKRPRLYKKVTGKGYHDLFWEDFRQGKRTIDQIKVSNTE</sequence>
<evidence type="ECO:0000259" key="4">
    <source>
        <dbReference type="Pfam" id="PF03171"/>
    </source>
</evidence>
<dbReference type="Pfam" id="PF03171">
    <property type="entry name" value="2OG-FeII_Oxy"/>
    <property type="match status" value="1"/>
</dbReference>
<dbReference type="InterPro" id="IPR026992">
    <property type="entry name" value="DIOX_N"/>
</dbReference>
<dbReference type="GO" id="GO:0051213">
    <property type="term" value="F:dioxygenase activity"/>
    <property type="evidence" value="ECO:0007669"/>
    <property type="project" value="UniProtKB-KW"/>
</dbReference>
<keyword evidence="7" id="KW-1185">Reference proteome</keyword>
<feature type="domain" description="Non-haem dioxygenase N-terminal" evidence="5">
    <location>
        <begin position="37"/>
        <end position="149"/>
    </location>
</feature>
<keyword evidence="6" id="KW-0223">Dioxygenase</keyword>
<dbReference type="AlphaFoldDB" id="A0AAV9B0I6"/>
<dbReference type="Proteomes" id="UP001179952">
    <property type="component" value="Unassembled WGS sequence"/>
</dbReference>
<dbReference type="PANTHER" id="PTHR47991">
    <property type="entry name" value="OXOGLUTARATE/IRON-DEPENDENT DIOXYGENASE"/>
    <property type="match status" value="1"/>
</dbReference>